<dbReference type="InterPro" id="IPR005502">
    <property type="entry name" value="Ribosyl_crysJ1"/>
</dbReference>
<comment type="cofactor">
    <cofactor evidence="3">
        <name>Mg(2+)</name>
        <dbReference type="ChEBI" id="CHEBI:18420"/>
    </cofactor>
    <text evidence="3">Binds 2 magnesium ions per subunit.</text>
</comment>
<protein>
    <submittedName>
        <fullName evidence="4">ADP-ribosylglycohydrolase</fullName>
    </submittedName>
</protein>
<evidence type="ECO:0000313" key="5">
    <source>
        <dbReference type="Proteomes" id="UP000184245"/>
    </source>
</evidence>
<feature type="binding site" evidence="3">
    <location>
        <position position="285"/>
    </location>
    <ligand>
        <name>Mg(2+)</name>
        <dbReference type="ChEBI" id="CHEBI:18420"/>
        <label>1</label>
    </ligand>
</feature>
<proteinExistence type="inferred from homology"/>
<keyword evidence="5" id="KW-1185">Reference proteome</keyword>
<evidence type="ECO:0000256" key="1">
    <source>
        <dbReference type="ARBA" id="ARBA00010702"/>
    </source>
</evidence>
<name>A0A1M4V4F9_9CLOT</name>
<keyword evidence="2 4" id="KW-0378">Hydrolase</keyword>
<dbReference type="InterPro" id="IPR036705">
    <property type="entry name" value="Ribosyl_crysJ1_sf"/>
</dbReference>
<organism evidence="4 5">
    <name type="scientific">Lactonifactor longoviformis DSM 17459</name>
    <dbReference type="NCBI Taxonomy" id="1122155"/>
    <lineage>
        <taxon>Bacteria</taxon>
        <taxon>Bacillati</taxon>
        <taxon>Bacillota</taxon>
        <taxon>Clostridia</taxon>
        <taxon>Eubacteriales</taxon>
        <taxon>Clostridiaceae</taxon>
        <taxon>Lactonifactor</taxon>
    </lineage>
</organism>
<dbReference type="GO" id="GO:0016787">
    <property type="term" value="F:hydrolase activity"/>
    <property type="evidence" value="ECO:0007669"/>
    <property type="project" value="UniProtKB-KW"/>
</dbReference>
<feature type="binding site" evidence="3">
    <location>
        <position position="65"/>
    </location>
    <ligand>
        <name>Mg(2+)</name>
        <dbReference type="ChEBI" id="CHEBI:18420"/>
        <label>1</label>
    </ligand>
</feature>
<evidence type="ECO:0000313" key="4">
    <source>
        <dbReference type="EMBL" id="SHE63809.1"/>
    </source>
</evidence>
<dbReference type="PANTHER" id="PTHR16222:SF24">
    <property type="entry name" value="ADP-RIBOSYLHYDROLASE ARH3"/>
    <property type="match status" value="1"/>
</dbReference>
<dbReference type="EMBL" id="FQVI01000003">
    <property type="protein sequence ID" value="SHE63809.1"/>
    <property type="molecule type" value="Genomic_DNA"/>
</dbReference>
<dbReference type="PANTHER" id="PTHR16222">
    <property type="entry name" value="ADP-RIBOSYLGLYCOHYDROLASE"/>
    <property type="match status" value="1"/>
</dbReference>
<feature type="binding site" evidence="3">
    <location>
        <position position="64"/>
    </location>
    <ligand>
        <name>Mg(2+)</name>
        <dbReference type="ChEBI" id="CHEBI:18420"/>
        <label>1</label>
    </ligand>
</feature>
<reference evidence="4 5" key="1">
    <citation type="submission" date="2016-11" db="EMBL/GenBank/DDBJ databases">
        <authorList>
            <person name="Jaros S."/>
            <person name="Januszkiewicz K."/>
            <person name="Wedrychowicz H."/>
        </authorList>
    </citation>
    <scope>NUCLEOTIDE SEQUENCE [LARGE SCALE GENOMIC DNA]</scope>
    <source>
        <strain evidence="4 5">DSM 17459</strain>
    </source>
</reference>
<dbReference type="Proteomes" id="UP000184245">
    <property type="component" value="Unassembled WGS sequence"/>
</dbReference>
<gene>
    <name evidence="4" type="ORF">SAMN02745158_01117</name>
</gene>
<feature type="binding site" evidence="3">
    <location>
        <position position="287"/>
    </location>
    <ligand>
        <name>Mg(2+)</name>
        <dbReference type="ChEBI" id="CHEBI:18420"/>
        <label>1</label>
    </ligand>
</feature>
<keyword evidence="3" id="KW-0479">Metal-binding</keyword>
<dbReference type="OrthoDB" id="9798107at2"/>
<dbReference type="STRING" id="1122155.SAMN02745158_01117"/>
<evidence type="ECO:0000256" key="3">
    <source>
        <dbReference type="PIRSR" id="PIRSR605502-1"/>
    </source>
</evidence>
<dbReference type="Gene3D" id="1.10.4080.10">
    <property type="entry name" value="ADP-ribosylation/Crystallin J1"/>
    <property type="match status" value="1"/>
</dbReference>
<sequence length="340" mass="36479">MKISKMDRTLGCLYGTATGDALGVPSSFLTPNRIRELYGWIDTFYPPEKGHIYHDGLLAGEYTDDTEQALALTHSFLRYRKVVPEDIAKELEKWAERVKDKYASPFGPSTERALKAIREGCPIGESGKYGNTNGSAMRISPLGIIHGLRDSSIEEIVRDVYQTCLVTHNTKVAVSSGAAVAWGIAVCMKGETDVGKVVEETIKAAAAGEIFGNDIPAPSIGKRIDCAADLAFKAKSPQEGMDAIYSYFGGGDLCADSIPQTIGLFVLGKGDPKNTIEYAVNIGGDCDTNAAMAGAMAGAMNGVDAVPLVWRETVNKVNHIDMTPVAEDLINLAPKWQVAE</sequence>
<keyword evidence="3" id="KW-0460">Magnesium</keyword>
<feature type="binding site" evidence="3">
    <location>
        <position position="288"/>
    </location>
    <ligand>
        <name>Mg(2+)</name>
        <dbReference type="ChEBI" id="CHEBI:18420"/>
        <label>1</label>
    </ligand>
</feature>
<dbReference type="GO" id="GO:0046872">
    <property type="term" value="F:metal ion binding"/>
    <property type="evidence" value="ECO:0007669"/>
    <property type="project" value="UniProtKB-KW"/>
</dbReference>
<feature type="binding site" evidence="3">
    <location>
        <position position="63"/>
    </location>
    <ligand>
        <name>Mg(2+)</name>
        <dbReference type="ChEBI" id="CHEBI:18420"/>
        <label>1</label>
    </ligand>
</feature>
<dbReference type="AlphaFoldDB" id="A0A1M4V4F9"/>
<accession>A0A1M4V4F9</accession>
<evidence type="ECO:0000256" key="2">
    <source>
        <dbReference type="ARBA" id="ARBA00022801"/>
    </source>
</evidence>
<dbReference type="InterPro" id="IPR050792">
    <property type="entry name" value="ADP-ribosylglycohydrolase"/>
</dbReference>
<comment type="similarity">
    <text evidence="1">Belongs to the ADP-ribosylglycohydrolase family.</text>
</comment>
<dbReference type="SUPFAM" id="SSF101478">
    <property type="entry name" value="ADP-ribosylglycohydrolase"/>
    <property type="match status" value="1"/>
</dbReference>
<dbReference type="RefSeq" id="WP_072849704.1">
    <property type="nucleotide sequence ID" value="NZ_FQVI01000003.1"/>
</dbReference>
<dbReference type="Pfam" id="PF03747">
    <property type="entry name" value="ADP_ribosyl_GH"/>
    <property type="match status" value="1"/>
</dbReference>